<evidence type="ECO:0000313" key="1">
    <source>
        <dbReference type="EMBL" id="POG62086.1"/>
    </source>
</evidence>
<organism evidence="1 2">
    <name type="scientific">Rhizophagus irregularis (strain DAOM 181602 / DAOM 197198 / MUCL 43194)</name>
    <name type="common">Arbuscular mycorrhizal fungus</name>
    <name type="synonym">Glomus intraradices</name>
    <dbReference type="NCBI Taxonomy" id="747089"/>
    <lineage>
        <taxon>Eukaryota</taxon>
        <taxon>Fungi</taxon>
        <taxon>Fungi incertae sedis</taxon>
        <taxon>Mucoromycota</taxon>
        <taxon>Glomeromycotina</taxon>
        <taxon>Glomeromycetes</taxon>
        <taxon>Glomerales</taxon>
        <taxon>Glomeraceae</taxon>
        <taxon>Rhizophagus</taxon>
    </lineage>
</organism>
<evidence type="ECO:0000313" key="2">
    <source>
        <dbReference type="Proteomes" id="UP000018888"/>
    </source>
</evidence>
<proteinExistence type="predicted"/>
<sequence length="55" mass="6678">MINVRSRDMEHILFFYFSRRIKPGSNNFLNTFSFIILLRKKLNNKCLHKQKFSQG</sequence>
<gene>
    <name evidence="1" type="ORF">GLOIN_2v1698766</name>
</gene>
<reference evidence="1 2" key="1">
    <citation type="journal article" date="2013" name="Proc. Natl. Acad. Sci. U.S.A.">
        <title>Genome of an arbuscular mycorrhizal fungus provides insight into the oldest plant symbiosis.</title>
        <authorList>
            <person name="Tisserant E."/>
            <person name="Malbreil M."/>
            <person name="Kuo A."/>
            <person name="Kohler A."/>
            <person name="Symeonidi A."/>
            <person name="Balestrini R."/>
            <person name="Charron P."/>
            <person name="Duensing N."/>
            <person name="Frei Dit Frey N."/>
            <person name="Gianinazzi-Pearson V."/>
            <person name="Gilbert L.B."/>
            <person name="Handa Y."/>
            <person name="Herr J.R."/>
            <person name="Hijri M."/>
            <person name="Koul R."/>
            <person name="Kawaguchi M."/>
            <person name="Krajinski F."/>
            <person name="Lammers P.J."/>
            <person name="Masclaux F.G."/>
            <person name="Murat C."/>
            <person name="Morin E."/>
            <person name="Ndikumana S."/>
            <person name="Pagni M."/>
            <person name="Petitpierre D."/>
            <person name="Requena N."/>
            <person name="Rosikiewicz P."/>
            <person name="Riley R."/>
            <person name="Saito K."/>
            <person name="San Clemente H."/>
            <person name="Shapiro H."/>
            <person name="van Tuinen D."/>
            <person name="Becard G."/>
            <person name="Bonfante P."/>
            <person name="Paszkowski U."/>
            <person name="Shachar-Hill Y.Y."/>
            <person name="Tuskan G.A."/>
            <person name="Young P.W."/>
            <person name="Sanders I.R."/>
            <person name="Henrissat B."/>
            <person name="Rensing S.A."/>
            <person name="Grigoriev I.V."/>
            <person name="Corradi N."/>
            <person name="Roux C."/>
            <person name="Martin F."/>
        </authorList>
    </citation>
    <scope>NUCLEOTIDE SEQUENCE [LARGE SCALE GENOMIC DNA]</scope>
    <source>
        <strain evidence="1 2">DAOM 197198</strain>
    </source>
</reference>
<accession>A0A2P4P9L7</accession>
<comment type="caution">
    <text evidence="1">The sequence shown here is derived from an EMBL/GenBank/DDBJ whole genome shotgun (WGS) entry which is preliminary data.</text>
</comment>
<reference evidence="1 2" key="2">
    <citation type="journal article" date="2018" name="New Phytol.">
        <title>High intraspecific genome diversity in the model arbuscular mycorrhizal symbiont Rhizophagus irregularis.</title>
        <authorList>
            <person name="Chen E.C.H."/>
            <person name="Morin E."/>
            <person name="Beaudet D."/>
            <person name="Noel J."/>
            <person name="Yildirir G."/>
            <person name="Ndikumana S."/>
            <person name="Charron P."/>
            <person name="St-Onge C."/>
            <person name="Giorgi J."/>
            <person name="Kruger M."/>
            <person name="Marton T."/>
            <person name="Ropars J."/>
            <person name="Grigoriev I.V."/>
            <person name="Hainaut M."/>
            <person name="Henrissat B."/>
            <person name="Roux C."/>
            <person name="Martin F."/>
            <person name="Corradi N."/>
        </authorList>
    </citation>
    <scope>NUCLEOTIDE SEQUENCE [LARGE SCALE GENOMIC DNA]</scope>
    <source>
        <strain evidence="1 2">DAOM 197198</strain>
    </source>
</reference>
<dbReference type="AlphaFoldDB" id="A0A2P4P9L7"/>
<dbReference type="Proteomes" id="UP000018888">
    <property type="component" value="Unassembled WGS sequence"/>
</dbReference>
<feature type="non-terminal residue" evidence="1">
    <location>
        <position position="55"/>
    </location>
</feature>
<name>A0A2P4P9L7_RHIID</name>
<keyword evidence="2" id="KW-1185">Reference proteome</keyword>
<protein>
    <submittedName>
        <fullName evidence="1">Uncharacterized protein</fullName>
    </submittedName>
</protein>
<dbReference type="EMBL" id="AUPC02000314">
    <property type="protein sequence ID" value="POG62086.1"/>
    <property type="molecule type" value="Genomic_DNA"/>
</dbReference>